<organism evidence="1 2">
    <name type="scientific">Diplodia intermedia</name>
    <dbReference type="NCBI Taxonomy" id="856260"/>
    <lineage>
        <taxon>Eukaryota</taxon>
        <taxon>Fungi</taxon>
        <taxon>Dikarya</taxon>
        <taxon>Ascomycota</taxon>
        <taxon>Pezizomycotina</taxon>
        <taxon>Dothideomycetes</taxon>
        <taxon>Dothideomycetes incertae sedis</taxon>
        <taxon>Botryosphaeriales</taxon>
        <taxon>Botryosphaeriaceae</taxon>
        <taxon>Diplodia</taxon>
    </lineage>
</organism>
<dbReference type="Proteomes" id="UP001521184">
    <property type="component" value="Unassembled WGS sequence"/>
</dbReference>
<evidence type="ECO:0000313" key="1">
    <source>
        <dbReference type="EMBL" id="KAL1646541.1"/>
    </source>
</evidence>
<keyword evidence="2" id="KW-1185">Reference proteome</keyword>
<protein>
    <submittedName>
        <fullName evidence="1">Uncharacterized protein</fullName>
    </submittedName>
</protein>
<evidence type="ECO:0000313" key="2">
    <source>
        <dbReference type="Proteomes" id="UP001521184"/>
    </source>
</evidence>
<comment type="caution">
    <text evidence="1">The sequence shown here is derived from an EMBL/GenBank/DDBJ whole genome shotgun (WGS) entry which is preliminary data.</text>
</comment>
<dbReference type="EMBL" id="JAKEKT020000015">
    <property type="protein sequence ID" value="KAL1646541.1"/>
    <property type="molecule type" value="Genomic_DNA"/>
</dbReference>
<reference evidence="1 2" key="1">
    <citation type="journal article" date="2023" name="Plant Dis.">
        <title>First Report of Diplodia intermedia Causing Canker and Dieback Diseases on Apple Trees in Canada.</title>
        <authorList>
            <person name="Ellouze W."/>
            <person name="Ilyukhin E."/>
            <person name="Sulman M."/>
            <person name="Ali S."/>
        </authorList>
    </citation>
    <scope>NUCLEOTIDE SEQUENCE [LARGE SCALE GENOMIC DNA]</scope>
    <source>
        <strain evidence="1 2">M45-28</strain>
    </source>
</reference>
<gene>
    <name evidence="1" type="ORF">SLS58_003127</name>
</gene>
<accession>A0ABR3TWY9</accession>
<name>A0ABR3TWY9_9PEZI</name>
<proteinExistence type="predicted"/>
<sequence>MLRARPAVDLLVKARPAARMFHQSPKMRSMPKDPHSAHTVSQRIRQGVKAIPVEIYPLGKRAQHFHTSPSFAPHSRQLSMTTSRSSSCVEAVSREQALAEYVECATVAVITLGLSFGVYSFIRPGLEDPTLRLHRSRPDDRH</sequence>